<accession>A0A5J5C3W9</accession>
<dbReference type="OrthoDB" id="851583at2759"/>
<dbReference type="PANTHER" id="PTHR47481:SF22">
    <property type="entry name" value="RETROTRANSPOSON GAG DOMAIN-CONTAINING PROTEIN"/>
    <property type="match status" value="1"/>
</dbReference>
<name>A0A5J5C3W9_9ASTE</name>
<evidence type="ECO:0000313" key="1">
    <source>
        <dbReference type="EMBL" id="KAA8549656.1"/>
    </source>
</evidence>
<keyword evidence="2" id="KW-1185">Reference proteome</keyword>
<dbReference type="EMBL" id="CM018031">
    <property type="protein sequence ID" value="KAA8549656.1"/>
    <property type="molecule type" value="Genomic_DNA"/>
</dbReference>
<evidence type="ECO:0000313" key="2">
    <source>
        <dbReference type="Proteomes" id="UP000325577"/>
    </source>
</evidence>
<sequence length="212" mass="23603">MKNGGDGERKTLAVLMIEVVSEEGNRRIAENGGVGLALANELLQQKQTFAASMVFRRFMEMANKHRFVLRRGARPLVFNGTPSPRPTWLALANKFASPSRSRINHLKRLLQTLNQVSMKCAAYLDSAKQLTAQLGVVGKTIDDDDLIAYIVSGLNHSYHPFITSLSLATRDKALSFEDFQAELLSCELFLENRLHSIPPETNNLALFAPKHP</sequence>
<dbReference type="Pfam" id="PF14223">
    <property type="entry name" value="Retrotran_gag_2"/>
    <property type="match status" value="1"/>
</dbReference>
<dbReference type="AlphaFoldDB" id="A0A5J5C3W9"/>
<organism evidence="1 2">
    <name type="scientific">Nyssa sinensis</name>
    <dbReference type="NCBI Taxonomy" id="561372"/>
    <lineage>
        <taxon>Eukaryota</taxon>
        <taxon>Viridiplantae</taxon>
        <taxon>Streptophyta</taxon>
        <taxon>Embryophyta</taxon>
        <taxon>Tracheophyta</taxon>
        <taxon>Spermatophyta</taxon>
        <taxon>Magnoliopsida</taxon>
        <taxon>eudicotyledons</taxon>
        <taxon>Gunneridae</taxon>
        <taxon>Pentapetalae</taxon>
        <taxon>asterids</taxon>
        <taxon>Cornales</taxon>
        <taxon>Nyssaceae</taxon>
        <taxon>Nyssa</taxon>
    </lineage>
</organism>
<dbReference type="PANTHER" id="PTHR47481">
    <property type="match status" value="1"/>
</dbReference>
<gene>
    <name evidence="1" type="ORF">F0562_001326</name>
</gene>
<reference evidence="1 2" key="1">
    <citation type="submission" date="2019-09" db="EMBL/GenBank/DDBJ databases">
        <title>A chromosome-level genome assembly of the Chinese tupelo Nyssa sinensis.</title>
        <authorList>
            <person name="Yang X."/>
            <person name="Kang M."/>
            <person name="Yang Y."/>
            <person name="Xiong H."/>
            <person name="Wang M."/>
            <person name="Zhang Z."/>
            <person name="Wang Z."/>
            <person name="Wu H."/>
            <person name="Ma T."/>
            <person name="Liu J."/>
            <person name="Xi Z."/>
        </authorList>
    </citation>
    <scope>NUCLEOTIDE SEQUENCE [LARGE SCALE GENOMIC DNA]</scope>
    <source>
        <strain evidence="1">J267</strain>
        <tissue evidence="1">Leaf</tissue>
    </source>
</reference>
<protein>
    <submittedName>
        <fullName evidence="1">Uncharacterized protein</fullName>
    </submittedName>
</protein>
<proteinExistence type="predicted"/>
<dbReference type="Proteomes" id="UP000325577">
    <property type="component" value="Linkage Group LG0"/>
</dbReference>